<feature type="region of interest" description="Disordered" evidence="1">
    <location>
        <begin position="182"/>
        <end position="216"/>
    </location>
</feature>
<dbReference type="Proteomes" id="UP000492821">
    <property type="component" value="Unassembled WGS sequence"/>
</dbReference>
<evidence type="ECO:0000256" key="1">
    <source>
        <dbReference type="SAM" id="MobiDB-lite"/>
    </source>
</evidence>
<keyword evidence="2" id="KW-1185">Reference proteome</keyword>
<feature type="compositionally biased region" description="Polar residues" evidence="1">
    <location>
        <begin position="7"/>
        <end position="26"/>
    </location>
</feature>
<dbReference type="AlphaFoldDB" id="A0A7E4V9Z8"/>
<reference evidence="3" key="2">
    <citation type="submission" date="2020-10" db="UniProtKB">
        <authorList>
            <consortium name="WormBaseParasite"/>
        </authorList>
    </citation>
    <scope>IDENTIFICATION</scope>
</reference>
<name>A0A7E4V9Z8_PANRE</name>
<proteinExistence type="predicted"/>
<organism evidence="2 3">
    <name type="scientific">Panagrellus redivivus</name>
    <name type="common">Microworm</name>
    <dbReference type="NCBI Taxonomy" id="6233"/>
    <lineage>
        <taxon>Eukaryota</taxon>
        <taxon>Metazoa</taxon>
        <taxon>Ecdysozoa</taxon>
        <taxon>Nematoda</taxon>
        <taxon>Chromadorea</taxon>
        <taxon>Rhabditida</taxon>
        <taxon>Tylenchina</taxon>
        <taxon>Panagrolaimomorpha</taxon>
        <taxon>Panagrolaimoidea</taxon>
        <taxon>Panagrolaimidae</taxon>
        <taxon>Panagrellus</taxon>
    </lineage>
</organism>
<evidence type="ECO:0000313" key="2">
    <source>
        <dbReference type="Proteomes" id="UP000492821"/>
    </source>
</evidence>
<feature type="region of interest" description="Disordered" evidence="1">
    <location>
        <begin position="78"/>
        <end position="98"/>
    </location>
</feature>
<feature type="region of interest" description="Disordered" evidence="1">
    <location>
        <begin position="146"/>
        <end position="165"/>
    </location>
</feature>
<sequence length="506" mass="55989">MKRSTRQRTASSREAALSTSATNSPHASPPTKRPAPVPATEPVETAPEGEVVHVETVAASVERDPSLQPQRIVVMAQRTASPRRVAKTQGGSFPDGYKATILNPAPGWRGATRSQPVTTTFVATTTTSTPVVGGETYFYEDQAQAAEATEPSYDESAEGSSSRVVVKTDVNEDTVEQEIVVDDQTEAPKKARKARRRPAPQVRLPEEAKAGDEVPAEGGDVYTYQVVEADGETIVVDDDGQPAEYNLYEEPYHEEVNSLFMLGGEIAKHPWVSNDEINHFFVANPSLSSQIDVRELASLTKTVSPEGNFQLIIGLAGLVNSMKRDMASLKMEVTSLREMVSNKEDLGNTKRRFSTHNDVRHPWRIASVPPLREVDLVATAHTMDFTRGTKKSLSNKDAITRFVKTVLELLIPEEYTRQYTVRERSQRRNGLKDIGEHAKNQIIGCVLDLLGLYEVAGLTDQDRADRVHFTNLVNHSMRMALIDLRRSEPRRILTPNFVQSQVAGFE</sequence>
<evidence type="ECO:0000313" key="3">
    <source>
        <dbReference type="WBParaSite" id="Pan_g18326.t1"/>
    </source>
</evidence>
<feature type="compositionally biased region" description="Pro residues" evidence="1">
    <location>
        <begin position="27"/>
        <end position="39"/>
    </location>
</feature>
<protein>
    <submittedName>
        <fullName evidence="3">Reverse transcriptase domain-containing protein</fullName>
    </submittedName>
</protein>
<accession>A0A7E4V9Z8</accession>
<feature type="region of interest" description="Disordered" evidence="1">
    <location>
        <begin position="1"/>
        <end position="49"/>
    </location>
</feature>
<reference evidence="2" key="1">
    <citation type="journal article" date="2013" name="Genetics">
        <title>The draft genome and transcriptome of Panagrellus redivivus are shaped by the harsh demands of a free-living lifestyle.</title>
        <authorList>
            <person name="Srinivasan J."/>
            <person name="Dillman A.R."/>
            <person name="Macchietto M.G."/>
            <person name="Heikkinen L."/>
            <person name="Lakso M."/>
            <person name="Fracchia K.M."/>
            <person name="Antoshechkin I."/>
            <person name="Mortazavi A."/>
            <person name="Wong G."/>
            <person name="Sternberg P.W."/>
        </authorList>
    </citation>
    <scope>NUCLEOTIDE SEQUENCE [LARGE SCALE GENOMIC DNA]</scope>
    <source>
        <strain evidence="2">MT8872</strain>
    </source>
</reference>
<dbReference type="WBParaSite" id="Pan_g18326.t1">
    <property type="protein sequence ID" value="Pan_g18326.t1"/>
    <property type="gene ID" value="Pan_g18326"/>
</dbReference>